<dbReference type="Proteomes" id="UP000769157">
    <property type="component" value="Unassembled WGS sequence"/>
</dbReference>
<dbReference type="OrthoDB" id="10251727at2759"/>
<protein>
    <recommendedName>
        <fullName evidence="3">Ribosome biogenesis protein UTP30</fullName>
    </recommendedName>
</protein>
<name>A0A9P8P6W1_9ASCO</name>
<dbReference type="InterPro" id="IPR016095">
    <property type="entry name" value="Ribosomal_uL1_3-a/b-sand"/>
</dbReference>
<dbReference type="AlphaFoldDB" id="A0A9P8P6W1"/>
<evidence type="ECO:0000313" key="1">
    <source>
        <dbReference type="EMBL" id="KAH3665759.1"/>
    </source>
</evidence>
<dbReference type="EMBL" id="JAEUBE010000295">
    <property type="protein sequence ID" value="KAH3665759.1"/>
    <property type="molecule type" value="Genomic_DNA"/>
</dbReference>
<dbReference type="InterPro" id="IPR028364">
    <property type="entry name" value="Ribosomal_uL1/biogenesis"/>
</dbReference>
<dbReference type="RefSeq" id="XP_046060963.1">
    <property type="nucleotide sequence ID" value="XM_046204972.1"/>
</dbReference>
<dbReference type="InterPro" id="IPR023674">
    <property type="entry name" value="Ribosomal_uL1-like"/>
</dbReference>
<dbReference type="GeneID" id="70235912"/>
<evidence type="ECO:0000313" key="2">
    <source>
        <dbReference type="Proteomes" id="UP000769157"/>
    </source>
</evidence>
<dbReference type="Pfam" id="PF00687">
    <property type="entry name" value="Ribosomal_L1"/>
    <property type="match status" value="1"/>
</dbReference>
<accession>A0A9P8P6W1</accession>
<organism evidence="1 2">
    <name type="scientific">Ogataea philodendri</name>
    <dbReference type="NCBI Taxonomy" id="1378263"/>
    <lineage>
        <taxon>Eukaryota</taxon>
        <taxon>Fungi</taxon>
        <taxon>Dikarya</taxon>
        <taxon>Ascomycota</taxon>
        <taxon>Saccharomycotina</taxon>
        <taxon>Pichiomycetes</taxon>
        <taxon>Pichiales</taxon>
        <taxon>Pichiaceae</taxon>
        <taxon>Ogataea</taxon>
    </lineage>
</organism>
<proteinExistence type="predicted"/>
<reference evidence="1" key="2">
    <citation type="submission" date="2021-01" db="EMBL/GenBank/DDBJ databases">
        <authorList>
            <person name="Schikora-Tamarit M.A."/>
        </authorList>
    </citation>
    <scope>NUCLEOTIDE SEQUENCE</scope>
    <source>
        <strain evidence="1">CBS6075</strain>
    </source>
</reference>
<comment type="caution">
    <text evidence="1">The sequence shown here is derived from an EMBL/GenBank/DDBJ whole genome shotgun (WGS) entry which is preliminary data.</text>
</comment>
<gene>
    <name evidence="1" type="ORF">OGAPHI_003947</name>
</gene>
<dbReference type="SUPFAM" id="SSF56808">
    <property type="entry name" value="Ribosomal protein L1"/>
    <property type="match status" value="1"/>
</dbReference>
<sequence length="280" mass="31737">MTSKSSRDQWDLAVLDENLRSRAIRSLKALKAHIGEEGDHHEPIYVIIDTEKPTAPDLDLVPRIIPLPHGLNRPEDLKIMLVTKDPVSTYKPFLEEKGSATEDTFSEIVSMKKLKSFASNPKQIKKVFHEYDMLITDHRLHRLLPSLIGKSQFYKNNKKLPLMIQMAKPSPDAELTKSKKSTKMKDDRVDPDYVQRQIKAIAKGTTFVPSTGTCLSIIIGYSDFKLRQLIENLDFILAYLTLAKFKPIGGILKRGMADIKDLHLKTSESTSLPVMEKTPK</sequence>
<dbReference type="Gene3D" id="3.40.50.790">
    <property type="match status" value="1"/>
</dbReference>
<keyword evidence="2" id="KW-1185">Reference proteome</keyword>
<reference evidence="1" key="1">
    <citation type="journal article" date="2021" name="Open Biol.">
        <title>Shared evolutionary footprints suggest mitochondrial oxidative damage underlies multiple complex I losses in fungi.</title>
        <authorList>
            <person name="Schikora-Tamarit M.A."/>
            <person name="Marcet-Houben M."/>
            <person name="Nosek J."/>
            <person name="Gabaldon T."/>
        </authorList>
    </citation>
    <scope>NUCLEOTIDE SEQUENCE</scope>
    <source>
        <strain evidence="1">CBS6075</strain>
    </source>
</reference>
<evidence type="ECO:0008006" key="3">
    <source>
        <dbReference type="Google" id="ProtNLM"/>
    </source>
</evidence>